<evidence type="ECO:0000256" key="10">
    <source>
        <dbReference type="SAM" id="SignalP"/>
    </source>
</evidence>
<keyword evidence="12" id="KW-1185">Reference proteome</keyword>
<protein>
    <recommendedName>
        <fullName evidence="3">Cysteine and tyrosine-rich protein 1</fullName>
    </recommendedName>
</protein>
<evidence type="ECO:0000256" key="3">
    <source>
        <dbReference type="ARBA" id="ARBA00016494"/>
    </source>
</evidence>
<gene>
    <name evidence="11" type="ORF">Q7C36_021796</name>
</gene>
<feature type="region of interest" description="Disordered" evidence="8">
    <location>
        <begin position="95"/>
        <end position="142"/>
    </location>
</feature>
<evidence type="ECO:0000313" key="12">
    <source>
        <dbReference type="Proteomes" id="UP001187315"/>
    </source>
</evidence>
<feature type="compositionally biased region" description="Pro residues" evidence="8">
    <location>
        <begin position="96"/>
        <end position="117"/>
    </location>
</feature>
<proteinExistence type="inferred from homology"/>
<reference evidence="11" key="1">
    <citation type="submission" date="2023-08" db="EMBL/GenBank/DDBJ databases">
        <title>Pelteobagrus vachellii genome.</title>
        <authorList>
            <person name="Liu H."/>
        </authorList>
    </citation>
    <scope>NUCLEOTIDE SEQUENCE</scope>
    <source>
        <strain evidence="11">PRFRI_2022a</strain>
        <tissue evidence="11">Muscle</tissue>
    </source>
</reference>
<evidence type="ECO:0000256" key="4">
    <source>
        <dbReference type="ARBA" id="ARBA00022692"/>
    </source>
</evidence>
<evidence type="ECO:0000256" key="8">
    <source>
        <dbReference type="SAM" id="MobiDB-lite"/>
    </source>
</evidence>
<dbReference type="InterPro" id="IPR022640">
    <property type="entry name" value="CYYR1"/>
</dbReference>
<sequence length="142" mass="15486">MLEFILCLSTLVGISEAQCFGCSYCCEGNPPYCCSYFDYMGGTTISGMVFGILFVVIIVGLIFICLCMCLKSTREAQVGTFNTLYINRVTGGFSAEPPPYNHDPEMPPSDIQPPPYTQLPSSTANRSPPPPYPTTVITSNQK</sequence>
<dbReference type="PANTHER" id="PTHR38490:SF1">
    <property type="entry name" value="CYSTEINE AND TYROSINE-RICH PROTEIN 1"/>
    <property type="match status" value="1"/>
</dbReference>
<dbReference type="EMBL" id="JAVHJS010000024">
    <property type="protein sequence ID" value="KAK2817863.1"/>
    <property type="molecule type" value="Genomic_DNA"/>
</dbReference>
<feature type="signal peptide" evidence="10">
    <location>
        <begin position="1"/>
        <end position="17"/>
    </location>
</feature>
<evidence type="ECO:0000256" key="9">
    <source>
        <dbReference type="SAM" id="Phobius"/>
    </source>
</evidence>
<evidence type="ECO:0000256" key="2">
    <source>
        <dbReference type="ARBA" id="ARBA00009401"/>
    </source>
</evidence>
<keyword evidence="7 9" id="KW-0472">Membrane</keyword>
<evidence type="ECO:0000313" key="11">
    <source>
        <dbReference type="EMBL" id="KAK2817863.1"/>
    </source>
</evidence>
<evidence type="ECO:0000256" key="6">
    <source>
        <dbReference type="ARBA" id="ARBA00022989"/>
    </source>
</evidence>
<evidence type="ECO:0000256" key="5">
    <source>
        <dbReference type="ARBA" id="ARBA00022729"/>
    </source>
</evidence>
<evidence type="ECO:0000256" key="1">
    <source>
        <dbReference type="ARBA" id="ARBA00004479"/>
    </source>
</evidence>
<name>A0AA88INN6_TACVA</name>
<dbReference type="Proteomes" id="UP001187315">
    <property type="component" value="Unassembled WGS sequence"/>
</dbReference>
<comment type="caution">
    <text evidence="11">The sequence shown here is derived from an EMBL/GenBank/DDBJ whole genome shotgun (WGS) entry which is preliminary data.</text>
</comment>
<accession>A0AA88INN6</accession>
<feature type="chain" id="PRO_5041660520" description="Cysteine and tyrosine-rich protein 1" evidence="10">
    <location>
        <begin position="18"/>
        <end position="142"/>
    </location>
</feature>
<dbReference type="GO" id="GO:0016020">
    <property type="term" value="C:membrane"/>
    <property type="evidence" value="ECO:0007669"/>
    <property type="project" value="UniProtKB-SubCell"/>
</dbReference>
<keyword evidence="6 9" id="KW-1133">Transmembrane helix</keyword>
<dbReference type="AlphaFoldDB" id="A0AA88INN6"/>
<dbReference type="PANTHER" id="PTHR38490">
    <property type="entry name" value="CYSTEINE AND TYROSINE-RICH PROTEIN 1"/>
    <property type="match status" value="1"/>
</dbReference>
<dbReference type="Pfam" id="PF10873">
    <property type="entry name" value="CYYR1"/>
    <property type="match status" value="1"/>
</dbReference>
<feature type="transmembrane region" description="Helical" evidence="9">
    <location>
        <begin position="45"/>
        <end position="70"/>
    </location>
</feature>
<keyword evidence="5 10" id="KW-0732">Signal</keyword>
<comment type="similarity">
    <text evidence="2">Belongs to the CYYR1 family.</text>
</comment>
<keyword evidence="4 9" id="KW-0812">Transmembrane</keyword>
<comment type="subcellular location">
    <subcellularLocation>
        <location evidence="1">Membrane</location>
        <topology evidence="1">Single-pass type I membrane protein</topology>
    </subcellularLocation>
</comment>
<organism evidence="11 12">
    <name type="scientific">Tachysurus vachellii</name>
    <name type="common">Darkbarbel catfish</name>
    <name type="synonym">Pelteobagrus vachellii</name>
    <dbReference type="NCBI Taxonomy" id="175792"/>
    <lineage>
        <taxon>Eukaryota</taxon>
        <taxon>Metazoa</taxon>
        <taxon>Chordata</taxon>
        <taxon>Craniata</taxon>
        <taxon>Vertebrata</taxon>
        <taxon>Euteleostomi</taxon>
        <taxon>Actinopterygii</taxon>
        <taxon>Neopterygii</taxon>
        <taxon>Teleostei</taxon>
        <taxon>Ostariophysi</taxon>
        <taxon>Siluriformes</taxon>
        <taxon>Bagridae</taxon>
        <taxon>Tachysurus</taxon>
    </lineage>
</organism>
<evidence type="ECO:0000256" key="7">
    <source>
        <dbReference type="ARBA" id="ARBA00023136"/>
    </source>
</evidence>